<gene>
    <name evidence="4" type="ORF">HUT08_13345</name>
</gene>
<dbReference type="InterPro" id="IPR047057">
    <property type="entry name" value="MerR_fam"/>
</dbReference>
<evidence type="ECO:0000313" key="5">
    <source>
        <dbReference type="Proteomes" id="UP000509303"/>
    </source>
</evidence>
<dbReference type="EMBL" id="CP054929">
    <property type="protein sequence ID" value="QKW50359.1"/>
    <property type="molecule type" value="Genomic_DNA"/>
</dbReference>
<feature type="region of interest" description="Disordered" evidence="2">
    <location>
        <begin position="111"/>
        <end position="141"/>
    </location>
</feature>
<evidence type="ECO:0000256" key="2">
    <source>
        <dbReference type="SAM" id="MobiDB-lite"/>
    </source>
</evidence>
<dbReference type="Gene3D" id="1.10.1660.10">
    <property type="match status" value="1"/>
</dbReference>
<dbReference type="GO" id="GO:0003677">
    <property type="term" value="F:DNA binding"/>
    <property type="evidence" value="ECO:0007669"/>
    <property type="project" value="UniProtKB-KW"/>
</dbReference>
<protein>
    <submittedName>
        <fullName evidence="4">MerR family transcriptional regulator</fullName>
    </submittedName>
</protein>
<dbReference type="RefSeq" id="WP_176162094.1">
    <property type="nucleotide sequence ID" value="NZ_CP054929.1"/>
</dbReference>
<feature type="compositionally biased region" description="Low complexity" evidence="2">
    <location>
        <begin position="131"/>
        <end position="141"/>
    </location>
</feature>
<evidence type="ECO:0000313" key="4">
    <source>
        <dbReference type="EMBL" id="QKW50359.1"/>
    </source>
</evidence>
<feature type="domain" description="HTH merR-type" evidence="3">
    <location>
        <begin position="1"/>
        <end position="68"/>
    </location>
</feature>
<dbReference type="PANTHER" id="PTHR30204">
    <property type="entry name" value="REDOX-CYCLING DRUG-SENSING TRANSCRIPTIONAL ACTIVATOR SOXR"/>
    <property type="match status" value="1"/>
</dbReference>
<keyword evidence="5" id="KW-1185">Reference proteome</keyword>
<dbReference type="PROSITE" id="PS00552">
    <property type="entry name" value="HTH_MERR_1"/>
    <property type="match status" value="1"/>
</dbReference>
<dbReference type="InterPro" id="IPR000551">
    <property type="entry name" value="MerR-type_HTH_dom"/>
</dbReference>
<dbReference type="InterPro" id="IPR009061">
    <property type="entry name" value="DNA-bd_dom_put_sf"/>
</dbReference>
<accession>A0A7H8N7G2</accession>
<dbReference type="CDD" id="cd01282">
    <property type="entry name" value="HTH_MerR-like_sg3"/>
    <property type="match status" value="1"/>
</dbReference>
<reference evidence="4 5" key="1">
    <citation type="submission" date="2020-06" db="EMBL/GenBank/DDBJ databases">
        <title>Genome mining for natural products.</title>
        <authorList>
            <person name="Zhang B."/>
            <person name="Shi J."/>
            <person name="Ge H."/>
        </authorList>
    </citation>
    <scope>NUCLEOTIDE SEQUENCE [LARGE SCALE GENOMIC DNA]</scope>
    <source>
        <strain evidence="4 5">NA00687</strain>
    </source>
</reference>
<proteinExistence type="predicted"/>
<sequence length="141" mass="15267">MLIGELARHTGVSTRLLRYYEEQGLLRSERDSNGYRRYAPEAVDRVRRVRELLATGLNTDAIRTVLPCTHSAGPGVRDCAHFTDIVDGQLSKLDDDIAELQRRRAALTDYAALSDLPTPTPAPNPTPGPGPSSAAPSSIAS</sequence>
<dbReference type="PROSITE" id="PS50937">
    <property type="entry name" value="HTH_MERR_2"/>
    <property type="match status" value="1"/>
</dbReference>
<organism evidence="4 5">
    <name type="scientific">Streptomyces buecherae</name>
    <dbReference type="NCBI Taxonomy" id="2763006"/>
    <lineage>
        <taxon>Bacteria</taxon>
        <taxon>Bacillati</taxon>
        <taxon>Actinomycetota</taxon>
        <taxon>Actinomycetes</taxon>
        <taxon>Kitasatosporales</taxon>
        <taxon>Streptomycetaceae</taxon>
        <taxon>Streptomyces</taxon>
    </lineage>
</organism>
<dbReference type="AlphaFoldDB" id="A0A7H8N7G2"/>
<dbReference type="PANTHER" id="PTHR30204:SF97">
    <property type="entry name" value="MERR FAMILY REGULATORY PROTEIN"/>
    <property type="match status" value="1"/>
</dbReference>
<dbReference type="Pfam" id="PF13411">
    <property type="entry name" value="MerR_1"/>
    <property type="match status" value="1"/>
</dbReference>
<evidence type="ECO:0000256" key="1">
    <source>
        <dbReference type="ARBA" id="ARBA00023125"/>
    </source>
</evidence>
<dbReference type="PRINTS" id="PR00040">
    <property type="entry name" value="HTHMERR"/>
</dbReference>
<dbReference type="SUPFAM" id="SSF46955">
    <property type="entry name" value="Putative DNA-binding domain"/>
    <property type="match status" value="1"/>
</dbReference>
<evidence type="ECO:0000259" key="3">
    <source>
        <dbReference type="PROSITE" id="PS50937"/>
    </source>
</evidence>
<keyword evidence="1" id="KW-0238">DNA-binding</keyword>
<dbReference type="Proteomes" id="UP000509303">
    <property type="component" value="Chromosome"/>
</dbReference>
<dbReference type="GO" id="GO:0003700">
    <property type="term" value="F:DNA-binding transcription factor activity"/>
    <property type="evidence" value="ECO:0007669"/>
    <property type="project" value="InterPro"/>
</dbReference>
<dbReference type="SMART" id="SM00422">
    <property type="entry name" value="HTH_MERR"/>
    <property type="match status" value="1"/>
</dbReference>
<name>A0A7H8N7G2_9ACTN</name>
<feature type="compositionally biased region" description="Pro residues" evidence="2">
    <location>
        <begin position="118"/>
        <end position="130"/>
    </location>
</feature>